<evidence type="ECO:0000313" key="2">
    <source>
        <dbReference type="EMBL" id="MCB2410040.1"/>
    </source>
</evidence>
<feature type="transmembrane region" description="Helical" evidence="1">
    <location>
        <begin position="20"/>
        <end position="37"/>
    </location>
</feature>
<keyword evidence="1" id="KW-0472">Membrane</keyword>
<name>A0ABS8AUX4_9BACT</name>
<evidence type="ECO:0008006" key="4">
    <source>
        <dbReference type="Google" id="ProtNLM"/>
    </source>
</evidence>
<keyword evidence="1" id="KW-0812">Transmembrane</keyword>
<keyword evidence="1" id="KW-1133">Transmembrane helix</keyword>
<proteinExistence type="predicted"/>
<evidence type="ECO:0000313" key="3">
    <source>
        <dbReference type="Proteomes" id="UP001165296"/>
    </source>
</evidence>
<keyword evidence="3" id="KW-1185">Reference proteome</keyword>
<accession>A0ABS8AUX4</accession>
<feature type="transmembrane region" description="Helical" evidence="1">
    <location>
        <begin position="44"/>
        <end position="66"/>
    </location>
</feature>
<organism evidence="2 3">
    <name type="scientific">Hymenobacter lucidus</name>
    <dbReference type="NCBI Taxonomy" id="2880930"/>
    <lineage>
        <taxon>Bacteria</taxon>
        <taxon>Pseudomonadati</taxon>
        <taxon>Bacteroidota</taxon>
        <taxon>Cytophagia</taxon>
        <taxon>Cytophagales</taxon>
        <taxon>Hymenobacteraceae</taxon>
        <taxon>Hymenobacter</taxon>
    </lineage>
</organism>
<reference evidence="2" key="1">
    <citation type="submission" date="2021-10" db="EMBL/GenBank/DDBJ databases">
        <authorList>
            <person name="Dean J.D."/>
            <person name="Kim M.K."/>
            <person name="Newey C.N."/>
            <person name="Stoker T.S."/>
            <person name="Thompson D.W."/>
            <person name="Grose J.H."/>
        </authorList>
    </citation>
    <scope>NUCLEOTIDE SEQUENCE</scope>
    <source>
        <strain evidence="2">BT178</strain>
    </source>
</reference>
<sequence>MPQAAAVSFRWNPKLVIRNYLQTNGFIIVCLLVGKLLNQESPKWSVPVMLGFVLCINAFLLVVNVVEPPLQSVEIDPGTGQVTVSRWLRRPRIFALASLHSGFLESTVKGRKKETWVLSHHAHMVAKVTPDIDGWLRKDLVRLDACFRNEPAS</sequence>
<gene>
    <name evidence="2" type="ORF">LGH74_18770</name>
</gene>
<dbReference type="RefSeq" id="WP_226177986.1">
    <property type="nucleotide sequence ID" value="NZ_JAJADR010000006.1"/>
</dbReference>
<evidence type="ECO:0000256" key="1">
    <source>
        <dbReference type="SAM" id="Phobius"/>
    </source>
</evidence>
<protein>
    <recommendedName>
        <fullName evidence="4">PH domain-containing protein</fullName>
    </recommendedName>
</protein>
<comment type="caution">
    <text evidence="2">The sequence shown here is derived from an EMBL/GenBank/DDBJ whole genome shotgun (WGS) entry which is preliminary data.</text>
</comment>
<dbReference type="EMBL" id="JAJADR010000006">
    <property type="protein sequence ID" value="MCB2410040.1"/>
    <property type="molecule type" value="Genomic_DNA"/>
</dbReference>
<dbReference type="Proteomes" id="UP001165296">
    <property type="component" value="Unassembled WGS sequence"/>
</dbReference>